<dbReference type="GO" id="GO:0016787">
    <property type="term" value="F:hydrolase activity"/>
    <property type="evidence" value="ECO:0007669"/>
    <property type="project" value="UniProtKB-KW"/>
</dbReference>
<evidence type="ECO:0000259" key="9">
    <source>
        <dbReference type="Pfam" id="PF24626"/>
    </source>
</evidence>
<proteinExistence type="predicted"/>
<dbReference type="CDD" id="cd01647">
    <property type="entry name" value="RT_LTR"/>
    <property type="match status" value="1"/>
</dbReference>
<dbReference type="InterPro" id="IPR041373">
    <property type="entry name" value="RT_RNaseH"/>
</dbReference>
<dbReference type="InterPro" id="IPR050951">
    <property type="entry name" value="Retrovirus_Pol_polyprotein"/>
</dbReference>
<evidence type="ECO:0008006" key="12">
    <source>
        <dbReference type="Google" id="ProtNLM"/>
    </source>
</evidence>
<dbReference type="Pfam" id="PF00078">
    <property type="entry name" value="RVT_1"/>
    <property type="match status" value="1"/>
</dbReference>
<reference evidence="10 11" key="1">
    <citation type="journal article" date="2021" name="bioRxiv">
        <title>The Gossypium anomalum genome as a resource for cotton improvement and evolutionary analysis of hybrid incompatibility.</title>
        <authorList>
            <person name="Grover C.E."/>
            <person name="Yuan D."/>
            <person name="Arick M.A."/>
            <person name="Miller E.R."/>
            <person name="Hu G."/>
            <person name="Peterson D.G."/>
            <person name="Wendel J.F."/>
            <person name="Udall J.A."/>
        </authorList>
    </citation>
    <scope>NUCLEOTIDE SEQUENCE [LARGE SCALE GENOMIC DNA]</scope>
    <source>
        <strain evidence="10">JFW-Udall</strain>
        <tissue evidence="10">Leaf</tissue>
    </source>
</reference>
<dbReference type="Pfam" id="PF24626">
    <property type="entry name" value="SH3_Tf2-1"/>
    <property type="match status" value="1"/>
</dbReference>
<keyword evidence="1" id="KW-0808">Transferase</keyword>
<name>A0A8J5ZCW9_9ROSI</name>
<evidence type="ECO:0000256" key="2">
    <source>
        <dbReference type="ARBA" id="ARBA00022695"/>
    </source>
</evidence>
<evidence type="ECO:0000313" key="10">
    <source>
        <dbReference type="EMBL" id="KAG8496936.1"/>
    </source>
</evidence>
<evidence type="ECO:0000256" key="1">
    <source>
        <dbReference type="ARBA" id="ARBA00022679"/>
    </source>
</evidence>
<dbReference type="GO" id="GO:0003964">
    <property type="term" value="F:RNA-directed DNA polymerase activity"/>
    <property type="evidence" value="ECO:0007669"/>
    <property type="project" value="UniProtKB-KW"/>
</dbReference>
<dbReference type="Proteomes" id="UP000701853">
    <property type="component" value="Chromosome 4"/>
</dbReference>
<comment type="caution">
    <text evidence="10">The sequence shown here is derived from an EMBL/GenBank/DDBJ whole genome shotgun (WGS) entry which is preliminary data.</text>
</comment>
<dbReference type="CDD" id="cd09274">
    <property type="entry name" value="RNase_HI_RT_Ty3"/>
    <property type="match status" value="1"/>
</dbReference>
<evidence type="ECO:0000259" key="7">
    <source>
        <dbReference type="Pfam" id="PF00078"/>
    </source>
</evidence>
<dbReference type="FunFam" id="3.30.70.270:FF:000020">
    <property type="entry name" value="Transposon Tf2-6 polyprotein-like Protein"/>
    <property type="match status" value="1"/>
</dbReference>
<dbReference type="InterPro" id="IPR056924">
    <property type="entry name" value="SH3_Tf2-1"/>
</dbReference>
<keyword evidence="4" id="KW-0255">Endonuclease</keyword>
<feature type="domain" description="Reverse transcriptase" evidence="7">
    <location>
        <begin position="76"/>
        <end position="146"/>
    </location>
</feature>
<evidence type="ECO:0000256" key="5">
    <source>
        <dbReference type="ARBA" id="ARBA00022801"/>
    </source>
</evidence>
<sequence length="739" mass="86192">MCEFSDVFLEELPGLPPVREVEFGIELVPSITPISIALYRMASTKLKELKSQLQELTDRGFSRPSFSPWGASVLFVKKKDGTIRKCINYRQLNKVTIKNKYPLPRIDDLFDQLKGTTVFLKIDLRSGYYQLRVKDSDISKIIFRTRYSHYEFFINLLLYSLMPLIYSRDESEHAEHLRLVLQILRDKQLYTNFSKSKFWLREVGFLGHIVSKSGIRKPPRNVSEVCSFLGLTGYYRRFVKGFSIIVTPLTKLLQKDVKFEWSKKCQNSFDQLKTFLTKALILVQPESSKEFVIYSDASLISLGCVLMQEGKLKPHEKNYSTHDLELATIVFALKIWRHYLFGEKCHMYSDHKSVKYLMTQKDLNLRQRRWLELLKEYELVIDYHPGKANIVANALSRKFLFALCVMNAYLVLSDDGLVLAELKIIEAQKIDNEILAERGQVDKDDCLRFRDQICVSRNPKLIQMVLIEAHSSRLSVHPGSTKIMKRDISDFASKCLICQQVIAEHQVPSALDKLVDLYISDIVRLNGVPLPIVSDKDPRFTSQFWKKLQDAPNFQSSIKMAPYEALYSSKCRTPLYWTELSENRIHGVDLIKETEQKVKKSYADLRRKDIKFEIDDKVFLKVSLWKKVLRFSRKGKLSPRFIGPYEITRRIGPVAYRLLLPPKLEKIHNIFHVSMLRLYRSDLSHLISPSEIEIQSNMTYEEKSIRILSHEVKELRNKEILLVKVMIEEATWESEDTIR</sequence>
<dbReference type="Gene3D" id="3.30.70.270">
    <property type="match status" value="3"/>
</dbReference>
<evidence type="ECO:0000256" key="6">
    <source>
        <dbReference type="ARBA" id="ARBA00022918"/>
    </source>
</evidence>
<dbReference type="Pfam" id="PF17917">
    <property type="entry name" value="RT_RNaseH"/>
    <property type="match status" value="1"/>
</dbReference>
<keyword evidence="3" id="KW-0540">Nuclease</keyword>
<keyword evidence="2" id="KW-0548">Nucleotidyltransferase</keyword>
<dbReference type="PANTHER" id="PTHR37984">
    <property type="entry name" value="PROTEIN CBG26694"/>
    <property type="match status" value="1"/>
</dbReference>
<evidence type="ECO:0000259" key="8">
    <source>
        <dbReference type="Pfam" id="PF17917"/>
    </source>
</evidence>
<keyword evidence="5" id="KW-0378">Hydrolase</keyword>
<dbReference type="Gene3D" id="3.10.10.10">
    <property type="entry name" value="HIV Type 1 Reverse Transcriptase, subunit A, domain 1"/>
    <property type="match status" value="1"/>
</dbReference>
<keyword evidence="6" id="KW-0695">RNA-directed DNA polymerase</keyword>
<dbReference type="InterPro" id="IPR000477">
    <property type="entry name" value="RT_dom"/>
</dbReference>
<dbReference type="GO" id="GO:0004519">
    <property type="term" value="F:endonuclease activity"/>
    <property type="evidence" value="ECO:0007669"/>
    <property type="project" value="UniProtKB-KW"/>
</dbReference>
<protein>
    <recommendedName>
        <fullName evidence="12">DNA/RNA polymerases superfamily protein</fullName>
    </recommendedName>
</protein>
<evidence type="ECO:0000256" key="3">
    <source>
        <dbReference type="ARBA" id="ARBA00022722"/>
    </source>
</evidence>
<dbReference type="AlphaFoldDB" id="A0A8J5ZCW9"/>
<dbReference type="InterPro" id="IPR043502">
    <property type="entry name" value="DNA/RNA_pol_sf"/>
</dbReference>
<evidence type="ECO:0000313" key="11">
    <source>
        <dbReference type="Proteomes" id="UP000701853"/>
    </source>
</evidence>
<feature type="domain" description="Tf2-1-like SH3-like" evidence="9">
    <location>
        <begin position="616"/>
        <end position="680"/>
    </location>
</feature>
<evidence type="ECO:0000256" key="4">
    <source>
        <dbReference type="ARBA" id="ARBA00022759"/>
    </source>
</evidence>
<accession>A0A8J5ZCW9</accession>
<gene>
    <name evidence="10" type="ORF">CXB51_008143</name>
</gene>
<dbReference type="OrthoDB" id="415724at2759"/>
<feature type="domain" description="Reverse transcriptase RNase H-like" evidence="8">
    <location>
        <begin position="288"/>
        <end position="377"/>
    </location>
</feature>
<dbReference type="PANTHER" id="PTHR37984:SF5">
    <property type="entry name" value="PROTEIN NYNRIN-LIKE"/>
    <property type="match status" value="1"/>
</dbReference>
<dbReference type="SUPFAM" id="SSF56672">
    <property type="entry name" value="DNA/RNA polymerases"/>
    <property type="match status" value="1"/>
</dbReference>
<dbReference type="EMBL" id="JAHUZN010000004">
    <property type="protein sequence ID" value="KAG8496936.1"/>
    <property type="molecule type" value="Genomic_DNA"/>
</dbReference>
<dbReference type="InterPro" id="IPR043128">
    <property type="entry name" value="Rev_trsase/Diguanyl_cyclase"/>
</dbReference>
<keyword evidence="11" id="KW-1185">Reference proteome</keyword>
<organism evidence="10 11">
    <name type="scientific">Gossypium anomalum</name>
    <dbReference type="NCBI Taxonomy" id="47600"/>
    <lineage>
        <taxon>Eukaryota</taxon>
        <taxon>Viridiplantae</taxon>
        <taxon>Streptophyta</taxon>
        <taxon>Embryophyta</taxon>
        <taxon>Tracheophyta</taxon>
        <taxon>Spermatophyta</taxon>
        <taxon>Magnoliopsida</taxon>
        <taxon>eudicotyledons</taxon>
        <taxon>Gunneridae</taxon>
        <taxon>Pentapetalae</taxon>
        <taxon>rosids</taxon>
        <taxon>malvids</taxon>
        <taxon>Malvales</taxon>
        <taxon>Malvaceae</taxon>
        <taxon>Malvoideae</taxon>
        <taxon>Gossypium</taxon>
    </lineage>
</organism>